<protein>
    <recommendedName>
        <fullName evidence="4">MHC class I-like antigen recognition-like domain-containing protein</fullName>
    </recommendedName>
</protein>
<dbReference type="InterPro" id="IPR011161">
    <property type="entry name" value="MHC_I-like_Ag-recog"/>
</dbReference>
<evidence type="ECO:0000256" key="2">
    <source>
        <dbReference type="ARBA" id="ARBA00023180"/>
    </source>
</evidence>
<dbReference type="InterPro" id="IPR011162">
    <property type="entry name" value="MHC_I/II-like_Ag-recog"/>
</dbReference>
<dbReference type="STRING" id="9544.ENSMMUP00000057803"/>
<organism evidence="5 6">
    <name type="scientific">Macaca mulatta</name>
    <name type="common">Rhesus macaque</name>
    <dbReference type="NCBI Taxonomy" id="9544"/>
    <lineage>
        <taxon>Eukaryota</taxon>
        <taxon>Metazoa</taxon>
        <taxon>Chordata</taxon>
        <taxon>Craniata</taxon>
        <taxon>Vertebrata</taxon>
        <taxon>Euteleostomi</taxon>
        <taxon>Mammalia</taxon>
        <taxon>Eutheria</taxon>
        <taxon>Euarchontoglires</taxon>
        <taxon>Primates</taxon>
        <taxon>Haplorrhini</taxon>
        <taxon>Catarrhini</taxon>
        <taxon>Cercopithecidae</taxon>
        <taxon>Cercopithecinae</taxon>
        <taxon>Macaca</taxon>
    </lineage>
</organism>
<dbReference type="Proteomes" id="UP000006718">
    <property type="component" value="Chromosome 4"/>
</dbReference>
<name>A0A1D5RBW1_MACMU</name>
<dbReference type="Bgee" id="ENSMMUG00000060527">
    <property type="expression patterns" value="Expressed in superior frontal gyrus and 19 other cell types or tissues"/>
</dbReference>
<sequence length="216" mass="23990">MRFDSDAANPRMEPRAPWVEQEGPEYWDREIRSAKTHAETFQGNLQTLLRYYESEAATTSPGLKRKPFSLHRHSQGERTLWHQSSLGEANQCRRDPRTSVPAHPPGLRYSPGAEDAGHGARTTFLLLSGALALTETWAGECGDWRERASAGRSVGPSRRGLRTGKPRREKGWVGLSPSSRPGSHFMRYFGLAVGSPASSPWATWKTRSSCGLTATR</sequence>
<dbReference type="GeneTree" id="ENSGT01050000248270"/>
<dbReference type="VEuPathDB" id="HostDB:ENSMMUG00000060527"/>
<keyword evidence="2" id="KW-0325">Glycoprotein</keyword>
<dbReference type="InParanoid" id="A0A1D5RBW1"/>
<feature type="region of interest" description="Disordered" evidence="3">
    <location>
        <begin position="1"/>
        <end position="23"/>
    </location>
</feature>
<dbReference type="Pfam" id="PF00129">
    <property type="entry name" value="MHC_I"/>
    <property type="match status" value="1"/>
</dbReference>
<dbReference type="AlphaFoldDB" id="A0A1D5RBW1"/>
<feature type="region of interest" description="Disordered" evidence="3">
    <location>
        <begin position="60"/>
        <end position="105"/>
    </location>
</feature>
<feature type="compositionally biased region" description="Basic residues" evidence="3">
    <location>
        <begin position="159"/>
        <end position="168"/>
    </location>
</feature>
<dbReference type="Gene3D" id="3.30.500.10">
    <property type="entry name" value="MHC class I-like antigen recognition-like"/>
    <property type="match status" value="1"/>
</dbReference>
<dbReference type="Ensembl" id="ENSMMUT00000057134.2">
    <property type="protein sequence ID" value="ENSMMUP00000057803.2"/>
    <property type="gene ID" value="ENSMMUG00000060527.1"/>
</dbReference>
<keyword evidence="6" id="KW-1185">Reference proteome</keyword>
<feature type="region of interest" description="Disordered" evidence="3">
    <location>
        <begin position="149"/>
        <end position="174"/>
    </location>
</feature>
<reference evidence="5" key="3">
    <citation type="submission" date="2025-08" db="UniProtKB">
        <authorList>
            <consortium name="Ensembl"/>
        </authorList>
    </citation>
    <scope>IDENTIFICATION</scope>
    <source>
        <strain evidence="5">17573</strain>
    </source>
</reference>
<evidence type="ECO:0000259" key="4">
    <source>
        <dbReference type="Pfam" id="PF00129"/>
    </source>
</evidence>
<feature type="domain" description="MHC class I-like antigen recognition-like" evidence="4">
    <location>
        <begin position="1"/>
        <end position="56"/>
    </location>
</feature>
<dbReference type="SUPFAM" id="SSF54452">
    <property type="entry name" value="MHC antigen-recognition domain"/>
    <property type="match status" value="1"/>
</dbReference>
<dbReference type="InterPro" id="IPR037055">
    <property type="entry name" value="MHC_I-like_Ag-recog_sf"/>
</dbReference>
<dbReference type="SMR" id="A0A1D5RBW1"/>
<evidence type="ECO:0000256" key="1">
    <source>
        <dbReference type="ARBA" id="ARBA00022729"/>
    </source>
</evidence>
<proteinExistence type="predicted"/>
<evidence type="ECO:0000256" key="3">
    <source>
        <dbReference type="SAM" id="MobiDB-lite"/>
    </source>
</evidence>
<reference evidence="5" key="2">
    <citation type="submission" date="2019-01" db="EMBL/GenBank/DDBJ databases">
        <authorList>
            <person name="Graves T."/>
            <person name="Eichler E.E."/>
            <person name="Wilson R.K."/>
        </authorList>
    </citation>
    <scope>NUCLEOTIDE SEQUENCE [LARGE SCALE GENOMIC DNA]</scope>
    <source>
        <strain evidence="5">17573</strain>
    </source>
</reference>
<reference evidence="6" key="1">
    <citation type="journal article" date="2007" name="Science">
        <title>Evolutionary and biomedical insights from the rhesus macaque genome.</title>
        <authorList>
            <person name="Gibbs R.A."/>
            <person name="Rogers J."/>
            <person name="Katze M.G."/>
            <person name="Bumgarner R."/>
            <person name="Weinstock G.M."/>
            <person name="Mardis E.R."/>
            <person name="Remington K.A."/>
            <person name="Strausberg R.L."/>
            <person name="Venter J.C."/>
            <person name="Wilson R.K."/>
            <person name="Batzer M.A."/>
            <person name="Bustamante C.D."/>
            <person name="Eichler E.E."/>
            <person name="Hahn M.W."/>
            <person name="Hardison R.C."/>
            <person name="Makova K.D."/>
            <person name="Miller W."/>
            <person name="Milosavljevic A."/>
            <person name="Palermo R.E."/>
            <person name="Siepel A."/>
            <person name="Sikela J.M."/>
            <person name="Attaway T."/>
            <person name="Bell S."/>
            <person name="Bernard K.E."/>
            <person name="Buhay C.J."/>
            <person name="Chandrabose M.N."/>
            <person name="Dao M."/>
            <person name="Davis C."/>
            <person name="Delehaunty K.D."/>
            <person name="Ding Y."/>
            <person name="Dinh H.H."/>
            <person name="Dugan-Rocha S."/>
            <person name="Fulton L.A."/>
            <person name="Gabisi R.A."/>
            <person name="Garner T.T."/>
            <person name="Godfrey J."/>
            <person name="Hawes A.C."/>
            <person name="Hernandez J."/>
            <person name="Hines S."/>
            <person name="Holder M."/>
            <person name="Hume J."/>
            <person name="Jhangiani S.N."/>
            <person name="Joshi V."/>
            <person name="Khan Z.M."/>
            <person name="Kirkness E.F."/>
            <person name="Cree A."/>
            <person name="Fowler R.G."/>
            <person name="Lee S."/>
            <person name="Lewis L.R."/>
            <person name="Li Z."/>
            <person name="Liu Y.-S."/>
            <person name="Moore S.M."/>
            <person name="Muzny D."/>
            <person name="Nazareth L.V."/>
            <person name="Ngo D.N."/>
            <person name="Okwuonu G.O."/>
            <person name="Pai G."/>
            <person name="Parker D."/>
            <person name="Paul H.A."/>
            <person name="Pfannkoch C."/>
            <person name="Pohl C.S."/>
            <person name="Rogers Y.-H.C."/>
            <person name="Ruiz S.J."/>
            <person name="Sabo A."/>
            <person name="Santibanez J."/>
            <person name="Schneider B.W."/>
            <person name="Smith S.M."/>
            <person name="Sodergren E."/>
            <person name="Svatek A.F."/>
            <person name="Utterback T.R."/>
            <person name="Vattathil S."/>
            <person name="Warren W."/>
            <person name="White C.S."/>
            <person name="Chinwalla A.T."/>
            <person name="Feng Y."/>
            <person name="Halpern A.L."/>
            <person name="Hillier L.W."/>
            <person name="Huang X."/>
            <person name="Minx P."/>
            <person name="Nelson J.O."/>
            <person name="Pepin K.H."/>
            <person name="Qin X."/>
            <person name="Sutton G.G."/>
            <person name="Venter E."/>
            <person name="Walenz B.P."/>
            <person name="Wallis J.W."/>
            <person name="Worley K.C."/>
            <person name="Yang S.-P."/>
            <person name="Jones S.M."/>
            <person name="Marra M.A."/>
            <person name="Rocchi M."/>
            <person name="Schein J.E."/>
            <person name="Baertsch R."/>
            <person name="Clarke L."/>
            <person name="Csuros M."/>
            <person name="Glasscock J."/>
            <person name="Harris R.A."/>
            <person name="Havlak P."/>
            <person name="Jackson A.R."/>
            <person name="Jiang H."/>
            <person name="Liu Y."/>
            <person name="Messina D.N."/>
            <person name="Shen Y."/>
            <person name="Song H.X.-Z."/>
            <person name="Wylie T."/>
            <person name="Zhang L."/>
            <person name="Birney E."/>
            <person name="Han K."/>
            <person name="Konkel M.K."/>
            <person name="Lee J."/>
            <person name="Smit A.F.A."/>
            <person name="Ullmer B."/>
            <person name="Wang H."/>
            <person name="Xing J."/>
            <person name="Burhans R."/>
            <person name="Cheng Z."/>
            <person name="Karro J.E."/>
            <person name="Ma J."/>
            <person name="Raney B."/>
            <person name="She X."/>
            <person name="Cox M.J."/>
            <person name="Demuth J.P."/>
            <person name="Dumas L.J."/>
            <person name="Han S.-G."/>
            <person name="Hopkins J."/>
            <person name="Karimpour-Fard A."/>
            <person name="Kim Y.H."/>
            <person name="Pollack J.R."/>
            <person name="Vinar T."/>
            <person name="Addo-Quaye C."/>
            <person name="Degenhardt J."/>
            <person name="Denby A."/>
            <person name="Hubisz M.J."/>
            <person name="Indap A."/>
            <person name="Kosiol C."/>
            <person name="Lahn B.T."/>
            <person name="Lawson H.A."/>
            <person name="Marklein A."/>
            <person name="Nielsen R."/>
            <person name="Vallender E.J."/>
            <person name="Clark A.G."/>
            <person name="Ferguson B."/>
            <person name="Hernandez R.D."/>
            <person name="Hirani K."/>
            <person name="Kehrer-Sawatzki H."/>
            <person name="Kolb J."/>
            <person name="Patil S."/>
            <person name="Pu L.-L."/>
            <person name="Ren Y."/>
            <person name="Smith D.G."/>
            <person name="Wheeler D.A."/>
            <person name="Schenck I."/>
            <person name="Ball E.V."/>
            <person name="Chen R."/>
            <person name="Cooper D.N."/>
            <person name="Giardine B."/>
            <person name="Hsu F."/>
            <person name="Kent W.J."/>
            <person name="Lesk A."/>
            <person name="Nelson D.L."/>
            <person name="O'brien W.E."/>
            <person name="Pruefer K."/>
            <person name="Stenson P.D."/>
            <person name="Wallace J.C."/>
            <person name="Ke H."/>
            <person name="Liu X.-M."/>
            <person name="Wang P."/>
            <person name="Xiang A.P."/>
            <person name="Yang F."/>
            <person name="Barber G.P."/>
            <person name="Haussler D."/>
            <person name="Karolchik D."/>
            <person name="Kern A.D."/>
            <person name="Kuhn R.M."/>
            <person name="Smith K.E."/>
            <person name="Zwieg A.S."/>
        </authorList>
    </citation>
    <scope>NUCLEOTIDE SEQUENCE [LARGE SCALE GENOMIC DNA]</scope>
    <source>
        <strain evidence="6">17573</strain>
    </source>
</reference>
<evidence type="ECO:0000313" key="6">
    <source>
        <dbReference type="Proteomes" id="UP000006718"/>
    </source>
</evidence>
<feature type="compositionally biased region" description="Basic residues" evidence="3">
    <location>
        <begin position="63"/>
        <end position="73"/>
    </location>
</feature>
<keyword evidence="1" id="KW-0732">Signal</keyword>
<accession>A0A1D5RBW1</accession>
<evidence type="ECO:0000313" key="5">
    <source>
        <dbReference type="Ensembl" id="ENSMMUP00000057803.2"/>
    </source>
</evidence>
<reference evidence="5" key="4">
    <citation type="submission" date="2025-09" db="UniProtKB">
        <authorList>
            <consortium name="Ensembl"/>
        </authorList>
    </citation>
    <scope>IDENTIFICATION</scope>
    <source>
        <strain evidence="5">17573</strain>
    </source>
</reference>